<keyword evidence="2 4" id="KW-0328">Glycosyltransferase</keyword>
<name>A0AA38HRD8_9CUCU</name>
<organism evidence="6 7">
    <name type="scientific">Zophobas morio</name>
    <dbReference type="NCBI Taxonomy" id="2755281"/>
    <lineage>
        <taxon>Eukaryota</taxon>
        <taxon>Metazoa</taxon>
        <taxon>Ecdysozoa</taxon>
        <taxon>Arthropoda</taxon>
        <taxon>Hexapoda</taxon>
        <taxon>Insecta</taxon>
        <taxon>Pterygota</taxon>
        <taxon>Neoptera</taxon>
        <taxon>Endopterygota</taxon>
        <taxon>Coleoptera</taxon>
        <taxon>Polyphaga</taxon>
        <taxon>Cucujiformia</taxon>
        <taxon>Tenebrionidae</taxon>
        <taxon>Zophobas</taxon>
    </lineage>
</organism>
<evidence type="ECO:0000313" key="6">
    <source>
        <dbReference type="EMBL" id="KAJ3642493.1"/>
    </source>
</evidence>
<evidence type="ECO:0000256" key="2">
    <source>
        <dbReference type="ARBA" id="ARBA00022676"/>
    </source>
</evidence>
<keyword evidence="3 4" id="KW-0808">Transferase</keyword>
<accession>A0AA38HRD8</accession>
<dbReference type="PANTHER" id="PTHR48043:SF159">
    <property type="entry name" value="EG:EG0003.4 PROTEIN-RELATED"/>
    <property type="match status" value="1"/>
</dbReference>
<comment type="subcellular location">
    <subcellularLocation>
        <location evidence="5">Membrane</location>
        <topology evidence="5">Single-pass membrane protein</topology>
    </subcellularLocation>
</comment>
<dbReference type="InterPro" id="IPR050271">
    <property type="entry name" value="UDP-glycosyltransferase"/>
</dbReference>
<gene>
    <name evidence="6" type="ORF">Zmor_025267</name>
</gene>
<dbReference type="PROSITE" id="PS00375">
    <property type="entry name" value="UDPGT"/>
    <property type="match status" value="1"/>
</dbReference>
<evidence type="ECO:0000256" key="4">
    <source>
        <dbReference type="RuleBase" id="RU003718"/>
    </source>
</evidence>
<proteinExistence type="inferred from homology"/>
<keyword evidence="5" id="KW-0472">Membrane</keyword>
<comment type="catalytic activity">
    <reaction evidence="5">
        <text>glucuronate acceptor + UDP-alpha-D-glucuronate = acceptor beta-D-glucuronoside + UDP + H(+)</text>
        <dbReference type="Rhea" id="RHEA:21032"/>
        <dbReference type="ChEBI" id="CHEBI:15378"/>
        <dbReference type="ChEBI" id="CHEBI:58052"/>
        <dbReference type="ChEBI" id="CHEBI:58223"/>
        <dbReference type="ChEBI" id="CHEBI:132367"/>
        <dbReference type="ChEBI" id="CHEBI:132368"/>
        <dbReference type="EC" id="2.4.1.17"/>
    </reaction>
</comment>
<dbReference type="GO" id="GO:0015020">
    <property type="term" value="F:glucuronosyltransferase activity"/>
    <property type="evidence" value="ECO:0007669"/>
    <property type="project" value="UniProtKB-EC"/>
</dbReference>
<keyword evidence="5" id="KW-0732">Signal</keyword>
<evidence type="ECO:0000256" key="5">
    <source>
        <dbReference type="RuleBase" id="RU362059"/>
    </source>
</evidence>
<evidence type="ECO:0000313" key="7">
    <source>
        <dbReference type="Proteomes" id="UP001168821"/>
    </source>
</evidence>
<feature type="transmembrane region" description="Helical" evidence="5">
    <location>
        <begin position="485"/>
        <end position="504"/>
    </location>
</feature>
<evidence type="ECO:0000256" key="1">
    <source>
        <dbReference type="ARBA" id="ARBA00009995"/>
    </source>
</evidence>
<dbReference type="CDD" id="cd03784">
    <property type="entry name" value="GT1_Gtf-like"/>
    <property type="match status" value="1"/>
</dbReference>
<comment type="similarity">
    <text evidence="1 4">Belongs to the UDP-glycosyltransferase family.</text>
</comment>
<reference evidence="6" key="1">
    <citation type="journal article" date="2023" name="G3 (Bethesda)">
        <title>Whole genome assemblies of Zophobas morio and Tenebrio molitor.</title>
        <authorList>
            <person name="Kaur S."/>
            <person name="Stinson S.A."/>
            <person name="diCenzo G.C."/>
        </authorList>
    </citation>
    <scope>NUCLEOTIDE SEQUENCE</scope>
    <source>
        <strain evidence="6">QUZm001</strain>
    </source>
</reference>
<dbReference type="InterPro" id="IPR002213">
    <property type="entry name" value="UDP_glucos_trans"/>
</dbReference>
<dbReference type="FunFam" id="3.40.50.2000:FF:000050">
    <property type="entry name" value="UDP-glucuronosyltransferase"/>
    <property type="match status" value="1"/>
</dbReference>
<comment type="caution">
    <text evidence="6">The sequence shown here is derived from an EMBL/GenBank/DDBJ whole genome shotgun (WGS) entry which is preliminary data.</text>
</comment>
<dbReference type="AlphaFoldDB" id="A0AA38HRD8"/>
<feature type="signal peptide" evidence="5">
    <location>
        <begin position="1"/>
        <end position="21"/>
    </location>
</feature>
<dbReference type="SUPFAM" id="SSF53756">
    <property type="entry name" value="UDP-Glycosyltransferase/glycogen phosphorylase"/>
    <property type="match status" value="1"/>
</dbReference>
<keyword evidence="7" id="KW-1185">Reference proteome</keyword>
<dbReference type="Proteomes" id="UP001168821">
    <property type="component" value="Unassembled WGS sequence"/>
</dbReference>
<dbReference type="InterPro" id="IPR035595">
    <property type="entry name" value="UDP_glycos_trans_CS"/>
</dbReference>
<dbReference type="Gene3D" id="3.40.50.2000">
    <property type="entry name" value="Glycogen Phosphorylase B"/>
    <property type="match status" value="2"/>
</dbReference>
<sequence>MKTILVPVVLLFLAITHYGNSAKILGLFTAPARSHYILGSALMKGLAEKGHDVTVISAYGEKQPPKGKGTYRDIVVTEIQNSIQEMLKNEKMSMVDRENLNPFFAALFVGHVVPKLMEPVLSNEGVQQLIHSKEKFDVVIIEQFLNDAQKALATHFGAPLVLLSTVGANFWINSLVGNPGPTSYIPALSLGYTVPMTFRQRLSNTLLTLLNEVYYPLYVHPNENAKIKKYIPNGPDISDVLYNVSLVLMNSHPSTNQPVPYVPNMIDIAGFHIKPPKKLPQDLQEFLDSAKDGVIYFSMGSNLKSADFLPEKRDAVLKTFSTLKEKILWKWEDDVLPGQPKNVKLSKWLPQQDILAHPNVKLFITHGGFLSTAETIYHGVPVLAIPIFGDQKLNAKSAVRNGFGIALPYSDLTEDTFAKSVHEILTNPKYKTNAKKRSELFHDRLVGPMETAIYWIEYVIRHKGAPHLRVAAVDLPWYKYHLLDVIGFLVLVSLGLVLVSYYVVKIACRKLCSKQKSKKVKKH</sequence>
<keyword evidence="5" id="KW-0812">Transmembrane</keyword>
<dbReference type="GO" id="GO:0016020">
    <property type="term" value="C:membrane"/>
    <property type="evidence" value="ECO:0007669"/>
    <property type="project" value="UniProtKB-SubCell"/>
</dbReference>
<keyword evidence="5" id="KW-1133">Transmembrane helix</keyword>
<dbReference type="Pfam" id="PF00201">
    <property type="entry name" value="UDPGT"/>
    <property type="match status" value="1"/>
</dbReference>
<dbReference type="EC" id="2.4.1.17" evidence="5"/>
<dbReference type="EMBL" id="JALNTZ010000008">
    <property type="protein sequence ID" value="KAJ3642493.1"/>
    <property type="molecule type" value="Genomic_DNA"/>
</dbReference>
<feature type="chain" id="PRO_5041488761" description="UDP-glucuronosyltransferase" evidence="5">
    <location>
        <begin position="22"/>
        <end position="523"/>
    </location>
</feature>
<evidence type="ECO:0000256" key="3">
    <source>
        <dbReference type="ARBA" id="ARBA00022679"/>
    </source>
</evidence>
<dbReference type="PANTHER" id="PTHR48043">
    <property type="entry name" value="EG:EG0003.4 PROTEIN-RELATED"/>
    <property type="match status" value="1"/>
</dbReference>
<protein>
    <recommendedName>
        <fullName evidence="5">UDP-glucuronosyltransferase</fullName>
        <ecNumber evidence="5">2.4.1.17</ecNumber>
    </recommendedName>
</protein>